<feature type="transmembrane region" description="Helical" evidence="6">
    <location>
        <begin position="443"/>
        <end position="460"/>
    </location>
</feature>
<feature type="transmembrane region" description="Helical" evidence="6">
    <location>
        <begin position="78"/>
        <end position="101"/>
    </location>
</feature>
<protein>
    <submittedName>
        <fullName evidence="8">MFS transporter</fullName>
    </submittedName>
</protein>
<feature type="transmembrane region" description="Helical" evidence="6">
    <location>
        <begin position="166"/>
        <end position="186"/>
    </location>
</feature>
<dbReference type="InterPro" id="IPR020846">
    <property type="entry name" value="MFS_dom"/>
</dbReference>
<feature type="transmembrane region" description="Helical" evidence="6">
    <location>
        <begin position="226"/>
        <end position="244"/>
    </location>
</feature>
<dbReference type="OrthoDB" id="9816041at2"/>
<keyword evidence="9" id="KW-1185">Reference proteome</keyword>
<dbReference type="PANTHER" id="PTHR42718:SF9">
    <property type="entry name" value="MAJOR FACILITATOR SUPERFAMILY MULTIDRUG TRANSPORTER MFSC"/>
    <property type="match status" value="1"/>
</dbReference>
<feature type="transmembrane region" description="Helical" evidence="6">
    <location>
        <begin position="137"/>
        <end position="160"/>
    </location>
</feature>
<gene>
    <name evidence="8" type="ORF">D3H35_22550</name>
</gene>
<dbReference type="PROSITE" id="PS00216">
    <property type="entry name" value="SUGAR_TRANSPORT_1"/>
    <property type="match status" value="1"/>
</dbReference>
<keyword evidence="3 6" id="KW-0812">Transmembrane</keyword>
<dbReference type="PANTHER" id="PTHR42718">
    <property type="entry name" value="MAJOR FACILITATOR SUPERFAMILY MULTIDRUG TRANSPORTER MFSC"/>
    <property type="match status" value="1"/>
</dbReference>
<dbReference type="Pfam" id="PF07690">
    <property type="entry name" value="MFS_1"/>
    <property type="match status" value="1"/>
</dbReference>
<dbReference type="AlphaFoldDB" id="A0A398CEP6"/>
<feature type="transmembrane region" description="Helical" evidence="6">
    <location>
        <begin position="12"/>
        <end position="33"/>
    </location>
</feature>
<keyword evidence="5 6" id="KW-0472">Membrane</keyword>
<dbReference type="InterPro" id="IPR005829">
    <property type="entry name" value="Sugar_transporter_CS"/>
</dbReference>
<feature type="transmembrane region" description="Helical" evidence="6">
    <location>
        <begin position="107"/>
        <end position="125"/>
    </location>
</feature>
<evidence type="ECO:0000256" key="5">
    <source>
        <dbReference type="ARBA" id="ARBA00023136"/>
    </source>
</evidence>
<dbReference type="Gene3D" id="1.20.1250.20">
    <property type="entry name" value="MFS general substrate transporter like domains"/>
    <property type="match status" value="1"/>
</dbReference>
<dbReference type="SUPFAM" id="SSF103473">
    <property type="entry name" value="MFS general substrate transporter"/>
    <property type="match status" value="1"/>
</dbReference>
<dbReference type="Gene3D" id="1.20.1720.10">
    <property type="entry name" value="Multidrug resistance protein D"/>
    <property type="match status" value="1"/>
</dbReference>
<reference evidence="8 9" key="1">
    <citation type="submission" date="2018-09" db="EMBL/GenBank/DDBJ databases">
        <title>Cohnella cavernae sp. nov., isolated from a karst cave.</title>
        <authorList>
            <person name="Zhu H."/>
        </authorList>
    </citation>
    <scope>NUCLEOTIDE SEQUENCE [LARGE SCALE GENOMIC DNA]</scope>
    <source>
        <strain evidence="8 9">K2E09-144</strain>
    </source>
</reference>
<feature type="domain" description="Major facilitator superfamily (MFS) profile" evidence="7">
    <location>
        <begin position="11"/>
        <end position="464"/>
    </location>
</feature>
<evidence type="ECO:0000256" key="6">
    <source>
        <dbReference type="SAM" id="Phobius"/>
    </source>
</evidence>
<name>A0A398CEP6_9BACL</name>
<dbReference type="Proteomes" id="UP000266340">
    <property type="component" value="Unassembled WGS sequence"/>
</dbReference>
<dbReference type="PRINTS" id="PR01036">
    <property type="entry name" value="TCRTETB"/>
</dbReference>
<comment type="caution">
    <text evidence="8">The sequence shown here is derived from an EMBL/GenBank/DDBJ whole genome shotgun (WGS) entry which is preliminary data.</text>
</comment>
<dbReference type="GO" id="GO:0005886">
    <property type="term" value="C:plasma membrane"/>
    <property type="evidence" value="ECO:0007669"/>
    <property type="project" value="UniProtKB-SubCell"/>
</dbReference>
<feature type="transmembrane region" description="Helical" evidence="6">
    <location>
        <begin position="356"/>
        <end position="382"/>
    </location>
</feature>
<evidence type="ECO:0000313" key="9">
    <source>
        <dbReference type="Proteomes" id="UP000266340"/>
    </source>
</evidence>
<dbReference type="InterPro" id="IPR036259">
    <property type="entry name" value="MFS_trans_sf"/>
</dbReference>
<feature type="transmembrane region" description="Helical" evidence="6">
    <location>
        <begin position="297"/>
        <end position="320"/>
    </location>
</feature>
<evidence type="ECO:0000259" key="7">
    <source>
        <dbReference type="PROSITE" id="PS50850"/>
    </source>
</evidence>
<proteinExistence type="predicted"/>
<evidence type="ECO:0000256" key="3">
    <source>
        <dbReference type="ARBA" id="ARBA00022692"/>
    </source>
</evidence>
<evidence type="ECO:0000313" key="8">
    <source>
        <dbReference type="EMBL" id="RIE01183.1"/>
    </source>
</evidence>
<dbReference type="InterPro" id="IPR011701">
    <property type="entry name" value="MFS"/>
</dbReference>
<sequence length="476" mass="51794">MKAFDIKKHSVLLAILIGAFSLVLTNSAFNILLPSFVRMYGISTAFGGWIIILYILAMTITMPLTSVVVDRLGRKNTYILGLGLYGLFSIVGGLFCQYVQVVLLVRVMHGIAAGLMIPLSLVLLFDYYGKEVRGRVVGAWGILLMIAPAIGPTLGGAIVQFGRVELLFWINVPFAFFSFLLCCTQIKRYPPAYRKTIHLQGIALMVLSIASLSLGIQMVSNPTVPRWVPCLLLALGAAALVRFIQKENAKEEPLIRYKLLRRNPVFTVSLLISAIQDAVMFGVIFVLPLIFQEVFHLSPSVTGAMFIPTALFTSLFVWIGGSLVDSGKSLKFIAYGIGFIAVSVLAFAFVPKEVSFLVLLLLMALRGIGNGLSDMTVTAIGLNSLPEEDLHEGSALSNTIQRLASSFAVMLLSVYYDVRWQMIVQSGESAEYAKWMALKEECIALGGLMLLTLPLVLVMNGKKAGVVVGNGKEPAA</sequence>
<accession>A0A398CEP6</accession>
<dbReference type="RefSeq" id="WP_119151448.1">
    <property type="nucleotide sequence ID" value="NZ_JBHSOV010000041.1"/>
</dbReference>
<dbReference type="GO" id="GO:0022857">
    <property type="term" value="F:transmembrane transporter activity"/>
    <property type="evidence" value="ECO:0007669"/>
    <property type="project" value="InterPro"/>
</dbReference>
<comment type="subcellular location">
    <subcellularLocation>
        <location evidence="1">Cell membrane</location>
        <topology evidence="1">Multi-pass membrane protein</topology>
    </subcellularLocation>
</comment>
<dbReference type="EMBL" id="QXJM01000040">
    <property type="protein sequence ID" value="RIE01183.1"/>
    <property type="molecule type" value="Genomic_DNA"/>
</dbReference>
<evidence type="ECO:0000256" key="4">
    <source>
        <dbReference type="ARBA" id="ARBA00022989"/>
    </source>
</evidence>
<feature type="transmembrane region" description="Helical" evidence="6">
    <location>
        <begin position="332"/>
        <end position="350"/>
    </location>
</feature>
<keyword evidence="4 6" id="KW-1133">Transmembrane helix</keyword>
<feature type="transmembrane region" description="Helical" evidence="6">
    <location>
        <begin position="198"/>
        <end position="220"/>
    </location>
</feature>
<dbReference type="PROSITE" id="PS50850">
    <property type="entry name" value="MFS"/>
    <property type="match status" value="1"/>
</dbReference>
<evidence type="ECO:0000256" key="1">
    <source>
        <dbReference type="ARBA" id="ARBA00004651"/>
    </source>
</evidence>
<feature type="transmembrane region" description="Helical" evidence="6">
    <location>
        <begin position="265"/>
        <end position="291"/>
    </location>
</feature>
<feature type="transmembrane region" description="Helical" evidence="6">
    <location>
        <begin position="39"/>
        <end position="57"/>
    </location>
</feature>
<keyword evidence="2" id="KW-0813">Transport</keyword>
<organism evidence="8 9">
    <name type="scientific">Cohnella faecalis</name>
    <dbReference type="NCBI Taxonomy" id="2315694"/>
    <lineage>
        <taxon>Bacteria</taxon>
        <taxon>Bacillati</taxon>
        <taxon>Bacillota</taxon>
        <taxon>Bacilli</taxon>
        <taxon>Bacillales</taxon>
        <taxon>Paenibacillaceae</taxon>
        <taxon>Cohnella</taxon>
    </lineage>
</organism>
<evidence type="ECO:0000256" key="2">
    <source>
        <dbReference type="ARBA" id="ARBA00022448"/>
    </source>
</evidence>